<proteinExistence type="inferred from homology"/>
<name>A0ABU4G3F7_9BACL</name>
<dbReference type="Pfam" id="PF01297">
    <property type="entry name" value="ZnuA"/>
    <property type="match status" value="1"/>
</dbReference>
<gene>
    <name evidence="7" type="ORF">QT716_09070</name>
</gene>
<keyword evidence="1 3" id="KW-0813">Transport</keyword>
<comment type="caution">
    <text evidence="7">The sequence shown here is derived from an EMBL/GenBank/DDBJ whole genome shotgun (WGS) entry which is preliminary data.</text>
</comment>
<comment type="similarity">
    <text evidence="3">Belongs to the bacterial solute-binding protein 9 family.</text>
</comment>
<dbReference type="PRINTS" id="PR00690">
    <property type="entry name" value="ADHESNFAMILY"/>
</dbReference>
<dbReference type="PANTHER" id="PTHR42953:SF8">
    <property type="entry name" value="ZINT DOMAIN-CONTAINING PROTEIN"/>
    <property type="match status" value="1"/>
</dbReference>
<evidence type="ECO:0000256" key="1">
    <source>
        <dbReference type="ARBA" id="ARBA00022448"/>
    </source>
</evidence>
<accession>A0ABU4G3F7</accession>
<organism evidence="7 8">
    <name type="scientific">Sporosarcina aquimarina</name>
    <dbReference type="NCBI Taxonomy" id="114975"/>
    <lineage>
        <taxon>Bacteria</taxon>
        <taxon>Bacillati</taxon>
        <taxon>Bacillota</taxon>
        <taxon>Bacilli</taxon>
        <taxon>Bacillales</taxon>
        <taxon>Caryophanaceae</taxon>
        <taxon>Sporosarcina</taxon>
    </lineage>
</organism>
<keyword evidence="4" id="KW-0175">Coiled coil</keyword>
<keyword evidence="2 6" id="KW-0732">Signal</keyword>
<evidence type="ECO:0000256" key="6">
    <source>
        <dbReference type="SAM" id="SignalP"/>
    </source>
</evidence>
<keyword evidence="8" id="KW-1185">Reference proteome</keyword>
<evidence type="ECO:0000256" key="5">
    <source>
        <dbReference type="SAM" id="MobiDB-lite"/>
    </source>
</evidence>
<dbReference type="InterPro" id="IPR050492">
    <property type="entry name" value="Bact_metal-bind_prot9"/>
</dbReference>
<dbReference type="InterPro" id="IPR006129">
    <property type="entry name" value="AdhesinB"/>
</dbReference>
<dbReference type="InterPro" id="IPR006127">
    <property type="entry name" value="ZnuA-like"/>
</dbReference>
<dbReference type="SUPFAM" id="SSF53807">
    <property type="entry name" value="Helical backbone' metal receptor"/>
    <property type="match status" value="1"/>
</dbReference>
<dbReference type="Proteomes" id="UP001280629">
    <property type="component" value="Unassembled WGS sequence"/>
</dbReference>
<dbReference type="Gene3D" id="3.40.50.1980">
    <property type="entry name" value="Nitrogenase molybdenum iron protein domain"/>
    <property type="match status" value="2"/>
</dbReference>
<dbReference type="PROSITE" id="PS51257">
    <property type="entry name" value="PROKAR_LIPOPROTEIN"/>
    <property type="match status" value="1"/>
</dbReference>
<feature type="signal peptide" evidence="6">
    <location>
        <begin position="1"/>
        <end position="19"/>
    </location>
</feature>
<feature type="chain" id="PRO_5046354186" evidence="6">
    <location>
        <begin position="20"/>
        <end position="324"/>
    </location>
</feature>
<evidence type="ECO:0000313" key="8">
    <source>
        <dbReference type="Proteomes" id="UP001280629"/>
    </source>
</evidence>
<evidence type="ECO:0000256" key="2">
    <source>
        <dbReference type="ARBA" id="ARBA00022729"/>
    </source>
</evidence>
<feature type="coiled-coil region" evidence="4">
    <location>
        <begin position="183"/>
        <end position="210"/>
    </location>
</feature>
<dbReference type="PANTHER" id="PTHR42953">
    <property type="entry name" value="HIGH-AFFINITY ZINC UPTAKE SYSTEM PROTEIN ZNUA-RELATED"/>
    <property type="match status" value="1"/>
</dbReference>
<protein>
    <submittedName>
        <fullName evidence="7">Zinc ABC transporter substrate-binding protein</fullName>
    </submittedName>
</protein>
<reference evidence="7 8" key="1">
    <citation type="submission" date="2023-06" db="EMBL/GenBank/DDBJ databases">
        <title>Sporosarcina sp. nov., isolated from Korean traditional fermented seafood 'Jeotgal'.</title>
        <authorList>
            <person name="Yang A.-I."/>
            <person name="Shin N.-R."/>
        </authorList>
    </citation>
    <scope>NUCLEOTIDE SEQUENCE [LARGE SCALE GENOMIC DNA]</scope>
    <source>
        <strain evidence="7 8">KCTC3840</strain>
    </source>
</reference>
<sequence length="324" mass="35861">MTRKRILIGLLLLTLGLGACGNGEKKKDSASSDGKVSVYTTVYPLQYFAERIGGDTVTVKSIYPAGSDEHTFDPTQKEMMKLADADLFFYIGLGLEGFVENAEKTLNNQNVKLLPVADHIDPSKLMEGHHHHDGNEHGDGHGHDEHEHAEGQVDPHVWISPVLSIELAASVRDGLIEQSPKNKELYDTNFETLKSDLEELDKEFVSMAEDAPSKTFFVSHAAFGYLANEYGLEQIAIAGLNTQNEPSQKELTKIVTEAKEHHVKTILFEQNVSSKLTKVVQNEIGADSAVLHNLSVRTKEDIANNEDYLSLMRRNSSVLSKALH</sequence>
<dbReference type="InterPro" id="IPR006128">
    <property type="entry name" value="Lipoprotein_PsaA-like"/>
</dbReference>
<dbReference type="RefSeq" id="WP_317935735.1">
    <property type="nucleotide sequence ID" value="NZ_JAUBDH010000005.1"/>
</dbReference>
<evidence type="ECO:0000256" key="4">
    <source>
        <dbReference type="SAM" id="Coils"/>
    </source>
</evidence>
<dbReference type="PRINTS" id="PR00691">
    <property type="entry name" value="ADHESINB"/>
</dbReference>
<feature type="region of interest" description="Disordered" evidence="5">
    <location>
        <begin position="123"/>
        <end position="150"/>
    </location>
</feature>
<dbReference type="EMBL" id="JAUBDH010000005">
    <property type="protein sequence ID" value="MDW0110182.1"/>
    <property type="molecule type" value="Genomic_DNA"/>
</dbReference>
<evidence type="ECO:0000313" key="7">
    <source>
        <dbReference type="EMBL" id="MDW0110182.1"/>
    </source>
</evidence>
<evidence type="ECO:0000256" key="3">
    <source>
        <dbReference type="RuleBase" id="RU003512"/>
    </source>
</evidence>